<proteinExistence type="predicted"/>
<gene>
    <name evidence="8" type="ORF">ASZ90_001537</name>
</gene>
<keyword evidence="3 7" id="KW-0812">Transmembrane</keyword>
<comment type="caution">
    <text evidence="8">The sequence shown here is derived from an EMBL/GenBank/DDBJ whole genome shotgun (WGS) entry which is preliminary data.</text>
</comment>
<evidence type="ECO:0000256" key="2">
    <source>
        <dbReference type="ARBA" id="ARBA00022475"/>
    </source>
</evidence>
<keyword evidence="5 7" id="KW-0472">Membrane</keyword>
<evidence type="ECO:0000256" key="1">
    <source>
        <dbReference type="ARBA" id="ARBA00004162"/>
    </source>
</evidence>
<evidence type="ECO:0000256" key="5">
    <source>
        <dbReference type="ARBA" id="ARBA00023136"/>
    </source>
</evidence>
<dbReference type="Pfam" id="PF02472">
    <property type="entry name" value="ExbD"/>
    <property type="match status" value="1"/>
</dbReference>
<dbReference type="AlphaFoldDB" id="A0A0W8G5Z7"/>
<sequence length="164" mass="17406">MPRRAAARHRLQAAINVLPFVDVMLVLLVIFLVAIPPLIQGLSVELPFTRTVEAVHEDAGHIVITVKKDGSLFVEDFAALLPDMEKHVRVLAVERGKKVYLRADRDTPHGRVVAVMDAAKRAGAQAVYVVTEPYPEAGEGAAAGPEPFGGSEPGSRGGPSGTGP</sequence>
<feature type="region of interest" description="Disordered" evidence="6">
    <location>
        <begin position="136"/>
        <end position="164"/>
    </location>
</feature>
<keyword evidence="4 7" id="KW-1133">Transmembrane helix</keyword>
<dbReference type="Gene3D" id="3.30.420.270">
    <property type="match status" value="1"/>
</dbReference>
<keyword evidence="2" id="KW-1003">Cell membrane</keyword>
<organism evidence="8">
    <name type="scientific">hydrocarbon metagenome</name>
    <dbReference type="NCBI Taxonomy" id="938273"/>
    <lineage>
        <taxon>unclassified sequences</taxon>
        <taxon>metagenomes</taxon>
        <taxon>ecological metagenomes</taxon>
    </lineage>
</organism>
<dbReference type="EMBL" id="LNQE01000204">
    <property type="protein sequence ID" value="KUG28575.1"/>
    <property type="molecule type" value="Genomic_DNA"/>
</dbReference>
<comment type="subcellular location">
    <subcellularLocation>
        <location evidence="1">Cell membrane</location>
        <topology evidence="1">Single-pass membrane protein</topology>
    </subcellularLocation>
</comment>
<dbReference type="PANTHER" id="PTHR30558">
    <property type="entry name" value="EXBD MEMBRANE COMPONENT OF PMF-DRIVEN MACROMOLECULE IMPORT SYSTEM"/>
    <property type="match status" value="1"/>
</dbReference>
<evidence type="ECO:0000256" key="6">
    <source>
        <dbReference type="SAM" id="MobiDB-lite"/>
    </source>
</evidence>
<feature type="transmembrane region" description="Helical" evidence="7">
    <location>
        <begin position="20"/>
        <end position="39"/>
    </location>
</feature>
<feature type="compositionally biased region" description="Low complexity" evidence="6">
    <location>
        <begin position="136"/>
        <end position="150"/>
    </location>
</feature>
<dbReference type="PANTHER" id="PTHR30558:SF7">
    <property type="entry name" value="TOL-PAL SYSTEM PROTEIN TOLR"/>
    <property type="match status" value="1"/>
</dbReference>
<evidence type="ECO:0000256" key="7">
    <source>
        <dbReference type="SAM" id="Phobius"/>
    </source>
</evidence>
<evidence type="ECO:0000313" key="8">
    <source>
        <dbReference type="EMBL" id="KUG28575.1"/>
    </source>
</evidence>
<protein>
    <submittedName>
        <fullName evidence="8">Biopolymer transport protein exbd/tolr</fullName>
    </submittedName>
</protein>
<evidence type="ECO:0000256" key="3">
    <source>
        <dbReference type="ARBA" id="ARBA00022692"/>
    </source>
</evidence>
<name>A0A0W8G5Z7_9ZZZZ</name>
<dbReference type="GO" id="GO:0022857">
    <property type="term" value="F:transmembrane transporter activity"/>
    <property type="evidence" value="ECO:0007669"/>
    <property type="project" value="InterPro"/>
</dbReference>
<evidence type="ECO:0000256" key="4">
    <source>
        <dbReference type="ARBA" id="ARBA00022989"/>
    </source>
</evidence>
<reference evidence="8" key="1">
    <citation type="journal article" date="2015" name="Proc. Natl. Acad. Sci. U.S.A.">
        <title>Networks of energetic and metabolic interactions define dynamics in microbial communities.</title>
        <authorList>
            <person name="Embree M."/>
            <person name="Liu J.K."/>
            <person name="Al-Bassam M.M."/>
            <person name="Zengler K."/>
        </authorList>
    </citation>
    <scope>NUCLEOTIDE SEQUENCE</scope>
</reference>
<dbReference type="InterPro" id="IPR003400">
    <property type="entry name" value="ExbD"/>
</dbReference>
<feature type="compositionally biased region" description="Gly residues" evidence="6">
    <location>
        <begin position="151"/>
        <end position="164"/>
    </location>
</feature>
<accession>A0A0W8G5Z7</accession>
<dbReference type="GO" id="GO:0005886">
    <property type="term" value="C:plasma membrane"/>
    <property type="evidence" value="ECO:0007669"/>
    <property type="project" value="UniProtKB-SubCell"/>
</dbReference>